<reference evidence="9 10" key="1">
    <citation type="submission" date="2019-02" db="EMBL/GenBank/DDBJ databases">
        <title>Bacterial novel species Mucilaginibacter sp. 17JY9-4 isolated from soil.</title>
        <authorList>
            <person name="Jung H.-Y."/>
        </authorList>
    </citation>
    <scope>NUCLEOTIDE SEQUENCE [LARGE SCALE GENOMIC DNA]</scope>
    <source>
        <strain evidence="9 10">17JY9-4</strain>
    </source>
</reference>
<dbReference type="SUPFAM" id="SSF56672">
    <property type="entry name" value="DNA/RNA polymerases"/>
    <property type="match status" value="1"/>
</dbReference>
<dbReference type="RefSeq" id="WP_129877464.1">
    <property type="nucleotide sequence ID" value="NZ_SEWG01000005.1"/>
</dbReference>
<evidence type="ECO:0000313" key="9">
    <source>
        <dbReference type="EMBL" id="RYU89605.1"/>
    </source>
</evidence>
<keyword evidence="10" id="KW-1185">Reference proteome</keyword>
<proteinExistence type="inferred from homology"/>
<keyword evidence="6" id="KW-0051">Antiviral defense</keyword>
<dbReference type="AlphaFoldDB" id="A0A4Q5LJV1"/>
<dbReference type="PRINTS" id="PR00866">
    <property type="entry name" value="RNADNAPOLMS"/>
</dbReference>
<dbReference type="InterPro" id="IPR000123">
    <property type="entry name" value="Reverse_transcriptase_msDNA"/>
</dbReference>
<dbReference type="GO" id="GO:0003723">
    <property type="term" value="F:RNA binding"/>
    <property type="evidence" value="ECO:0007669"/>
    <property type="project" value="InterPro"/>
</dbReference>
<comment type="similarity">
    <text evidence="7">Belongs to the bacterial reverse transcriptase family.</text>
</comment>
<dbReference type="Pfam" id="PF00078">
    <property type="entry name" value="RVT_1"/>
    <property type="match status" value="1"/>
</dbReference>
<dbReference type="GO" id="GO:0003964">
    <property type="term" value="F:RNA-directed DNA polymerase activity"/>
    <property type="evidence" value="ECO:0007669"/>
    <property type="project" value="UniProtKB-KW"/>
</dbReference>
<comment type="caution">
    <text evidence="9">The sequence shown here is derived from an EMBL/GenBank/DDBJ whole genome shotgun (WGS) entry which is preliminary data.</text>
</comment>
<keyword evidence="3" id="KW-0479">Metal-binding</keyword>
<evidence type="ECO:0000256" key="3">
    <source>
        <dbReference type="ARBA" id="ARBA00022723"/>
    </source>
</evidence>
<name>A0A4Q5LJV1_9SPHI</name>
<evidence type="ECO:0000256" key="4">
    <source>
        <dbReference type="ARBA" id="ARBA00022842"/>
    </source>
</evidence>
<feature type="domain" description="Reverse transcriptase" evidence="8">
    <location>
        <begin position="47"/>
        <end position="226"/>
    </location>
</feature>
<keyword evidence="5 9" id="KW-0695">RNA-directed DNA polymerase</keyword>
<dbReference type="OrthoDB" id="9780724at2"/>
<evidence type="ECO:0000313" key="10">
    <source>
        <dbReference type="Proteomes" id="UP000293331"/>
    </source>
</evidence>
<evidence type="ECO:0000259" key="8">
    <source>
        <dbReference type="Pfam" id="PF00078"/>
    </source>
</evidence>
<keyword evidence="1" id="KW-0808">Transferase</keyword>
<dbReference type="EMBL" id="SEWG01000005">
    <property type="protein sequence ID" value="RYU89605.1"/>
    <property type="molecule type" value="Genomic_DNA"/>
</dbReference>
<dbReference type="InterPro" id="IPR043502">
    <property type="entry name" value="DNA/RNA_pol_sf"/>
</dbReference>
<accession>A0A4Q5LJV1</accession>
<evidence type="ECO:0000256" key="7">
    <source>
        <dbReference type="ARBA" id="ARBA00034120"/>
    </source>
</evidence>
<dbReference type="GO" id="GO:0051607">
    <property type="term" value="P:defense response to virus"/>
    <property type="evidence" value="ECO:0007669"/>
    <property type="project" value="UniProtKB-KW"/>
</dbReference>
<dbReference type="Proteomes" id="UP000293331">
    <property type="component" value="Unassembled WGS sequence"/>
</dbReference>
<evidence type="ECO:0000256" key="2">
    <source>
        <dbReference type="ARBA" id="ARBA00022695"/>
    </source>
</evidence>
<dbReference type="InterPro" id="IPR043128">
    <property type="entry name" value="Rev_trsase/Diguanyl_cyclase"/>
</dbReference>
<keyword evidence="2" id="KW-0548">Nucleotidyltransferase</keyword>
<gene>
    <name evidence="9" type="ORF">EWM62_14930</name>
</gene>
<keyword evidence="4" id="KW-0460">Magnesium</keyword>
<dbReference type="Gene3D" id="3.30.70.270">
    <property type="match status" value="1"/>
</dbReference>
<evidence type="ECO:0000256" key="1">
    <source>
        <dbReference type="ARBA" id="ARBA00022679"/>
    </source>
</evidence>
<dbReference type="InterPro" id="IPR000477">
    <property type="entry name" value="RT_dom"/>
</dbReference>
<protein>
    <submittedName>
        <fullName evidence="9">RNA-directed DNA polymerase</fullName>
    </submittedName>
</protein>
<dbReference type="CDD" id="cd03487">
    <property type="entry name" value="RT_Bac_retron_II"/>
    <property type="match status" value="1"/>
</dbReference>
<dbReference type="GO" id="GO:0046872">
    <property type="term" value="F:metal ion binding"/>
    <property type="evidence" value="ECO:0007669"/>
    <property type="project" value="UniProtKB-KW"/>
</dbReference>
<sequence>MHWSPIISTSLIKDLKLSPKNFYHKHLRPKMKYGAPQIDHSNNSCRLRIVTKPIYSLKMLQKAVKAYLDIFSMPYCMHGGATGDSNFDNALVHINNRFYYTIDLKNFFGTISNSRIHQTLISLGHTWHEARNITRIATLDGCLPQGAPTSTILACLAFSPTALLLEDFCKERNITFTVYIDDLTFSSPNCFKHHTDQIIKIIKTNGFCVNHHKIHYRINNCEITGIIVNKGQLTLPNKILKNLNKAGVKQYVASFTDRYEKYLLSKKAALLSQSGFVARRGIEL</sequence>
<evidence type="ECO:0000256" key="5">
    <source>
        <dbReference type="ARBA" id="ARBA00022918"/>
    </source>
</evidence>
<organism evidence="9 10">
    <name type="scientific">Mucilaginibacter terrigena</name>
    <dbReference type="NCBI Taxonomy" id="2492395"/>
    <lineage>
        <taxon>Bacteria</taxon>
        <taxon>Pseudomonadati</taxon>
        <taxon>Bacteroidota</taxon>
        <taxon>Sphingobacteriia</taxon>
        <taxon>Sphingobacteriales</taxon>
        <taxon>Sphingobacteriaceae</taxon>
        <taxon>Mucilaginibacter</taxon>
    </lineage>
</organism>
<evidence type="ECO:0000256" key="6">
    <source>
        <dbReference type="ARBA" id="ARBA00023118"/>
    </source>
</evidence>